<proteinExistence type="predicted"/>
<reference evidence="2" key="2">
    <citation type="submission" date="2025-08" db="UniProtKB">
        <authorList>
            <consortium name="Ensembl"/>
        </authorList>
    </citation>
    <scope>IDENTIFICATION</scope>
</reference>
<protein>
    <submittedName>
        <fullName evidence="2">Uncharacterized protein</fullName>
    </submittedName>
</protein>
<dbReference type="AlphaFoldDB" id="A0A4W2DW38"/>
<sequence length="84" mass="8644">PLCGVRPRSLTCPPTCLCSGKGLGKHTEGTFSLQCMCSLAEVLSQPPPVPRRLLESHPAGEGPPPTRLHGTSMAPRPCALGSGG</sequence>
<dbReference type="Proteomes" id="UP000314981">
    <property type="component" value="Chromosome 2"/>
</dbReference>
<keyword evidence="3" id="KW-1185">Reference proteome</keyword>
<feature type="region of interest" description="Disordered" evidence="1">
    <location>
        <begin position="48"/>
        <end position="84"/>
    </location>
</feature>
<evidence type="ECO:0000256" key="1">
    <source>
        <dbReference type="SAM" id="MobiDB-lite"/>
    </source>
</evidence>
<name>A0A4W2DW38_BOBOX</name>
<reference evidence="2" key="3">
    <citation type="submission" date="2025-09" db="UniProtKB">
        <authorList>
            <consortium name="Ensembl"/>
        </authorList>
    </citation>
    <scope>IDENTIFICATION</scope>
</reference>
<dbReference type="Ensembl" id="ENSBIXT00000039097.1">
    <property type="protein sequence ID" value="ENSBIXP00000023496.1"/>
    <property type="gene ID" value="ENSBIXG00000006244.1"/>
</dbReference>
<reference evidence="2 3" key="1">
    <citation type="submission" date="2018-11" db="EMBL/GenBank/DDBJ databases">
        <title>Haplotype-resolved cattle genomes.</title>
        <authorList>
            <person name="Low W.Y."/>
            <person name="Tearle R."/>
            <person name="Bickhart D.M."/>
            <person name="Rosen B.D."/>
            <person name="Koren S."/>
            <person name="Rhie A."/>
            <person name="Hiendleder S."/>
            <person name="Phillippy A.M."/>
            <person name="Smith T.P.L."/>
            <person name="Williams J.L."/>
        </authorList>
    </citation>
    <scope>NUCLEOTIDE SEQUENCE [LARGE SCALE GENOMIC DNA]</scope>
</reference>
<organism evidence="2 3">
    <name type="scientific">Bos indicus x Bos taurus</name>
    <name type="common">Hybrid cattle</name>
    <dbReference type="NCBI Taxonomy" id="30522"/>
    <lineage>
        <taxon>Eukaryota</taxon>
        <taxon>Metazoa</taxon>
        <taxon>Chordata</taxon>
        <taxon>Craniata</taxon>
        <taxon>Vertebrata</taxon>
        <taxon>Euteleostomi</taxon>
        <taxon>Mammalia</taxon>
        <taxon>Eutheria</taxon>
        <taxon>Laurasiatheria</taxon>
        <taxon>Artiodactyla</taxon>
        <taxon>Ruminantia</taxon>
        <taxon>Pecora</taxon>
        <taxon>Bovidae</taxon>
        <taxon>Bovinae</taxon>
        <taxon>Bos</taxon>
    </lineage>
</organism>
<evidence type="ECO:0000313" key="2">
    <source>
        <dbReference type="Ensembl" id="ENSBIXP00000023496.1"/>
    </source>
</evidence>
<accession>A0A4W2DW38</accession>
<evidence type="ECO:0000313" key="3">
    <source>
        <dbReference type="Proteomes" id="UP000314981"/>
    </source>
</evidence>